<evidence type="ECO:0000313" key="1">
    <source>
        <dbReference type="EnsemblPlants" id="Bo1g016110.1"/>
    </source>
</evidence>
<keyword evidence="2" id="KW-1185">Reference proteome</keyword>
<dbReference type="eggNOG" id="KOG0017">
    <property type="taxonomic scope" value="Eukaryota"/>
</dbReference>
<evidence type="ECO:0000313" key="2">
    <source>
        <dbReference type="Proteomes" id="UP000032141"/>
    </source>
</evidence>
<dbReference type="AlphaFoldDB" id="A0A0D3A3D9"/>
<name>A0A0D3A3D9_BRAOL</name>
<dbReference type="HOGENOM" id="CLU_1818479_0_0_1"/>
<proteinExistence type="predicted"/>
<dbReference type="Proteomes" id="UP000032141">
    <property type="component" value="Chromosome C1"/>
</dbReference>
<dbReference type="Gramene" id="Bo1g016110.1">
    <property type="protein sequence ID" value="Bo1g016110.1"/>
    <property type="gene ID" value="Bo1g016110"/>
</dbReference>
<evidence type="ECO:0008006" key="3">
    <source>
        <dbReference type="Google" id="ProtNLM"/>
    </source>
</evidence>
<reference evidence="1" key="2">
    <citation type="submission" date="2015-03" db="UniProtKB">
        <authorList>
            <consortium name="EnsemblPlants"/>
        </authorList>
    </citation>
    <scope>IDENTIFICATION</scope>
</reference>
<dbReference type="EnsemblPlants" id="Bo1g016110.1">
    <property type="protein sequence ID" value="Bo1g016110.1"/>
    <property type="gene ID" value="Bo1g016110"/>
</dbReference>
<sequence length="142" mass="16168">MSSALKLARDEEGEDVDSKLYRVMIGSLLYLTASRPDLSFSHGVYARYQANPKVSHLNDVKKIIKYVKGTKNLGVYYSRNSNKNFVAYCDADWEGCADDMKSTMEDDFSRKQSHVLAEQETKFCISLRKKQNISQWGTAAHN</sequence>
<dbReference type="PANTHER" id="PTHR11439:SF463">
    <property type="entry name" value="REVERSE TRANSCRIPTASE TY1_COPIA-TYPE DOMAIN-CONTAINING PROTEIN"/>
    <property type="match status" value="1"/>
</dbReference>
<accession>A0A0D3A3D9</accession>
<dbReference type="STRING" id="109376.A0A0D3A3D9"/>
<protein>
    <recommendedName>
        <fullName evidence="3">Reverse transcriptase Ty1/copia-type domain-containing protein</fullName>
    </recommendedName>
</protein>
<dbReference type="OMA" id="DIQFAIC"/>
<organism evidence="1 2">
    <name type="scientific">Brassica oleracea var. oleracea</name>
    <dbReference type="NCBI Taxonomy" id="109376"/>
    <lineage>
        <taxon>Eukaryota</taxon>
        <taxon>Viridiplantae</taxon>
        <taxon>Streptophyta</taxon>
        <taxon>Embryophyta</taxon>
        <taxon>Tracheophyta</taxon>
        <taxon>Spermatophyta</taxon>
        <taxon>Magnoliopsida</taxon>
        <taxon>eudicotyledons</taxon>
        <taxon>Gunneridae</taxon>
        <taxon>Pentapetalae</taxon>
        <taxon>rosids</taxon>
        <taxon>malvids</taxon>
        <taxon>Brassicales</taxon>
        <taxon>Brassicaceae</taxon>
        <taxon>Brassiceae</taxon>
        <taxon>Brassica</taxon>
    </lineage>
</organism>
<reference evidence="1 2" key="1">
    <citation type="journal article" date="2014" name="Genome Biol.">
        <title>Transcriptome and methylome profiling reveals relics of genome dominance in the mesopolyploid Brassica oleracea.</title>
        <authorList>
            <person name="Parkin I.A."/>
            <person name="Koh C."/>
            <person name="Tang H."/>
            <person name="Robinson S.J."/>
            <person name="Kagale S."/>
            <person name="Clarke W.E."/>
            <person name="Town C.D."/>
            <person name="Nixon J."/>
            <person name="Krishnakumar V."/>
            <person name="Bidwell S.L."/>
            <person name="Denoeud F."/>
            <person name="Belcram H."/>
            <person name="Links M.G."/>
            <person name="Just J."/>
            <person name="Clarke C."/>
            <person name="Bender T."/>
            <person name="Huebert T."/>
            <person name="Mason A.S."/>
            <person name="Pires J.C."/>
            <person name="Barker G."/>
            <person name="Moore J."/>
            <person name="Walley P.G."/>
            <person name="Manoli S."/>
            <person name="Batley J."/>
            <person name="Edwards D."/>
            <person name="Nelson M.N."/>
            <person name="Wang X."/>
            <person name="Paterson A.H."/>
            <person name="King G."/>
            <person name="Bancroft I."/>
            <person name="Chalhoub B."/>
            <person name="Sharpe A.G."/>
        </authorList>
    </citation>
    <scope>NUCLEOTIDE SEQUENCE</scope>
    <source>
        <strain evidence="1 2">cv. TO1000</strain>
    </source>
</reference>
<dbReference type="PANTHER" id="PTHR11439">
    <property type="entry name" value="GAG-POL-RELATED RETROTRANSPOSON"/>
    <property type="match status" value="1"/>
</dbReference>